<dbReference type="AlphaFoldDB" id="A0A8J6EVJ8"/>
<protein>
    <submittedName>
        <fullName evidence="1">Uncharacterized protein</fullName>
    </submittedName>
</protein>
<reference evidence="1" key="1">
    <citation type="thesis" date="2020" institute="ProQuest LLC" country="789 East Eisenhower Parkway, Ann Arbor, MI, USA">
        <title>Comparative Genomics and Chromosome Evolution.</title>
        <authorList>
            <person name="Mudd A.B."/>
        </authorList>
    </citation>
    <scope>NUCLEOTIDE SEQUENCE</scope>
    <source>
        <strain evidence="1">HN-11 Male</strain>
        <tissue evidence="1">Kidney and liver</tissue>
    </source>
</reference>
<sequence length="78" mass="9070">MPPVVLRLGITRYKTHPYTSVSQLQYSHTIFHFSPQSFMYSSFYKKPKSNLYSYQKRILRMLTLSLSQGMNKSAVSDG</sequence>
<accession>A0A8J6EVJ8</accession>
<gene>
    <name evidence="1" type="ORF">GDO78_002284</name>
</gene>
<proteinExistence type="predicted"/>
<dbReference type="EMBL" id="WNTK01000010">
    <property type="protein sequence ID" value="KAG9476813.1"/>
    <property type="molecule type" value="Genomic_DNA"/>
</dbReference>
<name>A0A8J6EVJ8_ELECQ</name>
<comment type="caution">
    <text evidence="1">The sequence shown here is derived from an EMBL/GenBank/DDBJ whole genome shotgun (WGS) entry which is preliminary data.</text>
</comment>
<evidence type="ECO:0000313" key="2">
    <source>
        <dbReference type="Proteomes" id="UP000770717"/>
    </source>
</evidence>
<organism evidence="1 2">
    <name type="scientific">Eleutherodactylus coqui</name>
    <name type="common">Puerto Rican coqui</name>
    <dbReference type="NCBI Taxonomy" id="57060"/>
    <lineage>
        <taxon>Eukaryota</taxon>
        <taxon>Metazoa</taxon>
        <taxon>Chordata</taxon>
        <taxon>Craniata</taxon>
        <taxon>Vertebrata</taxon>
        <taxon>Euteleostomi</taxon>
        <taxon>Amphibia</taxon>
        <taxon>Batrachia</taxon>
        <taxon>Anura</taxon>
        <taxon>Neobatrachia</taxon>
        <taxon>Hyloidea</taxon>
        <taxon>Eleutherodactylidae</taxon>
        <taxon>Eleutherodactylinae</taxon>
        <taxon>Eleutherodactylus</taxon>
        <taxon>Eleutherodactylus</taxon>
    </lineage>
</organism>
<evidence type="ECO:0000313" key="1">
    <source>
        <dbReference type="EMBL" id="KAG9476813.1"/>
    </source>
</evidence>
<keyword evidence="2" id="KW-1185">Reference proteome</keyword>
<dbReference type="Proteomes" id="UP000770717">
    <property type="component" value="Unassembled WGS sequence"/>
</dbReference>